<dbReference type="SUPFAM" id="SSF52540">
    <property type="entry name" value="P-loop containing nucleoside triphosphate hydrolases"/>
    <property type="match status" value="2"/>
</dbReference>
<comment type="caution">
    <text evidence="5">The sequence shown here is derived from an EMBL/GenBank/DDBJ whole genome shotgun (WGS) entry which is preliminary data.</text>
</comment>
<keyword evidence="1" id="KW-0677">Repeat</keyword>
<dbReference type="InterPro" id="IPR027417">
    <property type="entry name" value="P-loop_NTPase"/>
</dbReference>
<dbReference type="Gene3D" id="3.40.50.300">
    <property type="entry name" value="P-loop containing nucleotide triphosphate hydrolases"/>
    <property type="match status" value="1"/>
</dbReference>
<reference evidence="5" key="1">
    <citation type="journal article" date="2023" name="Mol. Phylogenet. Evol.">
        <title>Genome-scale phylogeny and comparative genomics of the fungal order Sordariales.</title>
        <authorList>
            <person name="Hensen N."/>
            <person name="Bonometti L."/>
            <person name="Westerberg I."/>
            <person name="Brannstrom I.O."/>
            <person name="Guillou S."/>
            <person name="Cros-Aarteil S."/>
            <person name="Calhoun S."/>
            <person name="Haridas S."/>
            <person name="Kuo A."/>
            <person name="Mondo S."/>
            <person name="Pangilinan J."/>
            <person name="Riley R."/>
            <person name="LaButti K."/>
            <person name="Andreopoulos B."/>
            <person name="Lipzen A."/>
            <person name="Chen C."/>
            <person name="Yan M."/>
            <person name="Daum C."/>
            <person name="Ng V."/>
            <person name="Clum A."/>
            <person name="Steindorff A."/>
            <person name="Ohm R.A."/>
            <person name="Martin F."/>
            <person name="Silar P."/>
            <person name="Natvig D.O."/>
            <person name="Lalanne C."/>
            <person name="Gautier V."/>
            <person name="Ament-Velasquez S.L."/>
            <person name="Kruys A."/>
            <person name="Hutchinson M.I."/>
            <person name="Powell A.J."/>
            <person name="Barry K."/>
            <person name="Miller A.N."/>
            <person name="Grigoriev I.V."/>
            <person name="Debuchy R."/>
            <person name="Gladieux P."/>
            <person name="Hiltunen Thoren M."/>
            <person name="Johannesson H."/>
        </authorList>
    </citation>
    <scope>NUCLEOTIDE SEQUENCE</scope>
    <source>
        <strain evidence="5">CBS 315.58</strain>
    </source>
</reference>
<evidence type="ECO:0000313" key="5">
    <source>
        <dbReference type="EMBL" id="KAK4198003.1"/>
    </source>
</evidence>
<feature type="domain" description="DUF7791" evidence="4">
    <location>
        <begin position="484"/>
        <end position="630"/>
    </location>
</feature>
<dbReference type="InterPro" id="IPR056693">
    <property type="entry name" value="DUF7791"/>
</dbReference>
<dbReference type="Proteomes" id="UP001303160">
    <property type="component" value="Unassembled WGS sequence"/>
</dbReference>
<evidence type="ECO:0000259" key="3">
    <source>
        <dbReference type="Pfam" id="PF24883"/>
    </source>
</evidence>
<evidence type="ECO:0000256" key="1">
    <source>
        <dbReference type="ARBA" id="ARBA00022737"/>
    </source>
</evidence>
<dbReference type="Pfam" id="PF24883">
    <property type="entry name" value="NPHP3_N"/>
    <property type="match status" value="1"/>
</dbReference>
<accession>A0AAN6XC37</accession>
<evidence type="ECO:0000259" key="4">
    <source>
        <dbReference type="Pfam" id="PF25053"/>
    </source>
</evidence>
<dbReference type="PANTHER" id="PTHR10039">
    <property type="entry name" value="AMELOGENIN"/>
    <property type="match status" value="1"/>
</dbReference>
<organism evidence="5 6">
    <name type="scientific">Triangularia verruculosa</name>
    <dbReference type="NCBI Taxonomy" id="2587418"/>
    <lineage>
        <taxon>Eukaryota</taxon>
        <taxon>Fungi</taxon>
        <taxon>Dikarya</taxon>
        <taxon>Ascomycota</taxon>
        <taxon>Pezizomycotina</taxon>
        <taxon>Sordariomycetes</taxon>
        <taxon>Sordariomycetidae</taxon>
        <taxon>Sordariales</taxon>
        <taxon>Podosporaceae</taxon>
        <taxon>Triangularia</taxon>
    </lineage>
</organism>
<feature type="compositionally biased region" description="Basic residues" evidence="2">
    <location>
        <begin position="924"/>
        <end position="934"/>
    </location>
</feature>
<dbReference type="InterPro" id="IPR056884">
    <property type="entry name" value="NPHP3-like_N"/>
</dbReference>
<gene>
    <name evidence="5" type="ORF">QBC40DRAFT_341612</name>
</gene>
<keyword evidence="6" id="KW-1185">Reference proteome</keyword>
<protein>
    <recommendedName>
        <fullName evidence="7">NACHT domain-containing protein</fullName>
    </recommendedName>
</protein>
<dbReference type="AlphaFoldDB" id="A0AAN6XC37"/>
<dbReference type="EMBL" id="MU863953">
    <property type="protein sequence ID" value="KAK4198003.1"/>
    <property type="molecule type" value="Genomic_DNA"/>
</dbReference>
<sequence>MEGVALAASIMQIIDLGTRVVKKGFDVYNSADGQLIEHGEIETVAKSLAHSAAHIRGNFPANLTAHEREKHQIAIKCEQIATELLAALDGLKVKSRDRTGWPRKWKSIRQALKTVWHEDRIAKLESRLDRCRQQMTFNILEGLSRPAITLNRNRVFEAEKNVIRSLRFREMDDRESRISKAHQETFKWIYSNPRHQNDPHQIRSTFRAFLEQSDGGIYWITGKPGSGKSTLMKYLMHNDRTFQHLDRWEQESEELISSSFYFWNSGMDMQMSVEGLLQTILYQALKQLPSSLVREVFPARIEVLCLFREDYTPWTLAELEQALRKLVLDICPDRKFFFLIDGLDECTGDQETLTDILLDLSSSAGSNLKLCLASRPWTNFEDAFRGKPNLMLHHLTVGDIERYIRSTFHGSPGYRELEAREPQYAARLINEIAAKAEGVFLWVRLVVRSLLVGLTNGDRIIDLRKRVDRTPSNLEDLFRKMLASMEPQYLQHASQLFQIHRASRVSPTLLTTAFADLEEQNEAFSQLLWPLSRAQIVARCCHMKRKLFSRCKGLLEVAYHIIDEDPAVEDDYRIVHYRVQYLHRTVKDFLETPDIWEWIVRANREPFDPALALCMSHLLQLKIMVPGTATRSAILDHATWCIDYAKDAANNGEYAQTQVLNGLNATATALARSFRSQQHEDESEDDQEESHWTSDVIPITARVADPFLYFMAMCGMSGYLQATLRYRDERLLDPDGDVTPLLFAVVEDYLVLEQYSDRKSMVPGTPCLATIRVLLHKGADPRQLYRGRSARSIAATMANRGDREASSRAKSGTPLTAANLGRFDPTLGEGPEAGLLAANGSVLDLSNIRYVYDSKHPNKVEVAHVEARATSPQNNRLHSLGRTLRRSFTTRSSQTKAHDFRRSEYHHQPSSPEPQRYSPESSHSHPRRILRPSR</sequence>
<reference evidence="5" key="2">
    <citation type="submission" date="2023-05" db="EMBL/GenBank/DDBJ databases">
        <authorList>
            <consortium name="Lawrence Berkeley National Laboratory"/>
            <person name="Steindorff A."/>
            <person name="Hensen N."/>
            <person name="Bonometti L."/>
            <person name="Westerberg I."/>
            <person name="Brannstrom I.O."/>
            <person name="Guillou S."/>
            <person name="Cros-Aarteil S."/>
            <person name="Calhoun S."/>
            <person name="Haridas S."/>
            <person name="Kuo A."/>
            <person name="Mondo S."/>
            <person name="Pangilinan J."/>
            <person name="Riley R."/>
            <person name="Labutti K."/>
            <person name="Andreopoulos B."/>
            <person name="Lipzen A."/>
            <person name="Chen C."/>
            <person name="Yanf M."/>
            <person name="Daum C."/>
            <person name="Ng V."/>
            <person name="Clum A."/>
            <person name="Ohm R."/>
            <person name="Martin F."/>
            <person name="Silar P."/>
            <person name="Natvig D."/>
            <person name="Lalanne C."/>
            <person name="Gautier V."/>
            <person name="Ament-Velasquez S.L."/>
            <person name="Kruys A."/>
            <person name="Hutchinson M.I."/>
            <person name="Powell A.J."/>
            <person name="Barry K."/>
            <person name="Miller A.N."/>
            <person name="Grigoriev I.V."/>
            <person name="Debuchy R."/>
            <person name="Gladieux P."/>
            <person name="Thoren M.H."/>
            <person name="Johannesson H."/>
        </authorList>
    </citation>
    <scope>NUCLEOTIDE SEQUENCE</scope>
    <source>
        <strain evidence="5">CBS 315.58</strain>
    </source>
</reference>
<proteinExistence type="predicted"/>
<feature type="region of interest" description="Disordered" evidence="2">
    <location>
        <begin position="797"/>
        <end position="824"/>
    </location>
</feature>
<dbReference type="PANTHER" id="PTHR10039:SF5">
    <property type="entry name" value="NACHT DOMAIN-CONTAINING PROTEIN"/>
    <property type="match status" value="1"/>
</dbReference>
<feature type="compositionally biased region" description="Basic and acidic residues" evidence="2">
    <location>
        <begin position="896"/>
        <end position="907"/>
    </location>
</feature>
<feature type="domain" description="Nephrocystin 3-like N-terminal" evidence="3">
    <location>
        <begin position="204"/>
        <end position="375"/>
    </location>
</feature>
<evidence type="ECO:0000313" key="6">
    <source>
        <dbReference type="Proteomes" id="UP001303160"/>
    </source>
</evidence>
<name>A0AAN6XC37_9PEZI</name>
<evidence type="ECO:0008006" key="7">
    <source>
        <dbReference type="Google" id="ProtNLM"/>
    </source>
</evidence>
<evidence type="ECO:0000256" key="2">
    <source>
        <dbReference type="SAM" id="MobiDB-lite"/>
    </source>
</evidence>
<dbReference type="Pfam" id="PF25053">
    <property type="entry name" value="DUF7791"/>
    <property type="match status" value="1"/>
</dbReference>
<feature type="region of interest" description="Disordered" evidence="2">
    <location>
        <begin position="888"/>
        <end position="934"/>
    </location>
</feature>